<organism evidence="1 2">
    <name type="scientific">Batillaria attramentaria</name>
    <dbReference type="NCBI Taxonomy" id="370345"/>
    <lineage>
        <taxon>Eukaryota</taxon>
        <taxon>Metazoa</taxon>
        <taxon>Spiralia</taxon>
        <taxon>Lophotrochozoa</taxon>
        <taxon>Mollusca</taxon>
        <taxon>Gastropoda</taxon>
        <taxon>Caenogastropoda</taxon>
        <taxon>Sorbeoconcha</taxon>
        <taxon>Cerithioidea</taxon>
        <taxon>Batillariidae</taxon>
        <taxon>Batillaria</taxon>
    </lineage>
</organism>
<keyword evidence="2" id="KW-1185">Reference proteome</keyword>
<feature type="non-terminal residue" evidence="1">
    <location>
        <position position="1"/>
    </location>
</feature>
<comment type="caution">
    <text evidence="1">The sequence shown here is derived from an EMBL/GenBank/DDBJ whole genome shotgun (WGS) entry which is preliminary data.</text>
</comment>
<sequence>ELLMAPSRIPVIQGKTNPAISKDRVISPSCRMENLTRLCKEGFFLIPTESAAWQSLTLRGAAQRREKQVLLWLRK</sequence>
<protein>
    <submittedName>
        <fullName evidence="1">Uncharacterized protein</fullName>
    </submittedName>
</protein>
<evidence type="ECO:0000313" key="2">
    <source>
        <dbReference type="Proteomes" id="UP001519460"/>
    </source>
</evidence>
<dbReference type="EMBL" id="JACVVK020000192">
    <property type="protein sequence ID" value="KAK7485566.1"/>
    <property type="molecule type" value="Genomic_DNA"/>
</dbReference>
<dbReference type="AlphaFoldDB" id="A0ABD0KEN7"/>
<dbReference type="Proteomes" id="UP001519460">
    <property type="component" value="Unassembled WGS sequence"/>
</dbReference>
<gene>
    <name evidence="1" type="ORF">BaRGS_00023141</name>
</gene>
<accession>A0ABD0KEN7</accession>
<feature type="non-terminal residue" evidence="1">
    <location>
        <position position="75"/>
    </location>
</feature>
<reference evidence="1 2" key="1">
    <citation type="journal article" date="2023" name="Sci. Data">
        <title>Genome assembly of the Korean intertidal mud-creeper Batillaria attramentaria.</title>
        <authorList>
            <person name="Patra A.K."/>
            <person name="Ho P.T."/>
            <person name="Jun S."/>
            <person name="Lee S.J."/>
            <person name="Kim Y."/>
            <person name="Won Y.J."/>
        </authorList>
    </citation>
    <scope>NUCLEOTIDE SEQUENCE [LARGE SCALE GENOMIC DNA]</scope>
    <source>
        <strain evidence="1">Wonlab-2016</strain>
    </source>
</reference>
<name>A0ABD0KEN7_9CAEN</name>
<evidence type="ECO:0000313" key="1">
    <source>
        <dbReference type="EMBL" id="KAK7485566.1"/>
    </source>
</evidence>
<proteinExistence type="predicted"/>